<evidence type="ECO:0000256" key="9">
    <source>
        <dbReference type="ARBA" id="ARBA00022989"/>
    </source>
</evidence>
<dbReference type="HAMAP" id="MF_00538">
    <property type="entry name" value="Flippase_ArnF"/>
    <property type="match status" value="1"/>
</dbReference>
<dbReference type="GO" id="GO:0005886">
    <property type="term" value="C:plasma membrane"/>
    <property type="evidence" value="ECO:0007669"/>
    <property type="project" value="UniProtKB-SubCell"/>
</dbReference>
<dbReference type="UniPathway" id="UPA00030"/>
<accession>A0A3B0MLH3</accession>
<dbReference type="PANTHER" id="PTHR30561">
    <property type="entry name" value="SMR FAMILY PROTON-DEPENDENT DRUG EFFLUX TRANSPORTER SUGE"/>
    <property type="match status" value="1"/>
</dbReference>
<dbReference type="Gene3D" id="1.10.3730.20">
    <property type="match status" value="1"/>
</dbReference>
<comment type="function">
    <text evidence="12">Translocates 4-amino-4-deoxy-L-arabinose-phosphoundecaprenol (alpha-L-Ara4N-phosphoundecaprenol) from the cytoplasmic to the periplasmic side of the inner membrane.</text>
</comment>
<name>A0A3B0MLH3_9GAMM</name>
<evidence type="ECO:0000256" key="5">
    <source>
        <dbReference type="ARBA" id="ARBA00022519"/>
    </source>
</evidence>
<evidence type="ECO:0000256" key="10">
    <source>
        <dbReference type="ARBA" id="ARBA00023098"/>
    </source>
</evidence>
<keyword evidence="9 12" id="KW-1133">Transmembrane helix</keyword>
<evidence type="ECO:0000256" key="6">
    <source>
        <dbReference type="ARBA" id="ARBA00022556"/>
    </source>
</evidence>
<organism evidence="13">
    <name type="scientific">Arsenophonus endosymbiont of Trialeurodes vaporariorum</name>
    <dbReference type="NCBI Taxonomy" id="235567"/>
    <lineage>
        <taxon>Bacteria</taxon>
        <taxon>Pseudomonadati</taxon>
        <taxon>Pseudomonadota</taxon>
        <taxon>Gammaproteobacteria</taxon>
        <taxon>Enterobacterales</taxon>
        <taxon>Morganellaceae</taxon>
        <taxon>Arsenophonus</taxon>
    </lineage>
</organism>
<keyword evidence="2 12" id="KW-0813">Transport</keyword>
<evidence type="ECO:0000256" key="7">
    <source>
        <dbReference type="ARBA" id="ARBA00022692"/>
    </source>
</evidence>
<dbReference type="InterPro" id="IPR022832">
    <property type="entry name" value="Flippase_ArnF"/>
</dbReference>
<evidence type="ECO:0000256" key="12">
    <source>
        <dbReference type="HAMAP-Rule" id="MF_00538"/>
    </source>
</evidence>
<evidence type="ECO:0000256" key="4">
    <source>
        <dbReference type="ARBA" id="ARBA00022516"/>
    </source>
</evidence>
<dbReference type="EMBL" id="UFQR01000003">
    <property type="protein sequence ID" value="SSW95236.1"/>
    <property type="molecule type" value="Genomic_DNA"/>
</dbReference>
<dbReference type="GO" id="GO:0009103">
    <property type="term" value="P:lipopolysaccharide biosynthetic process"/>
    <property type="evidence" value="ECO:0007669"/>
    <property type="project" value="UniProtKB-UniRule"/>
</dbReference>
<feature type="transmembrane region" description="Helical" evidence="12">
    <location>
        <begin position="82"/>
        <end position="100"/>
    </location>
</feature>
<dbReference type="InterPro" id="IPR000390">
    <property type="entry name" value="Small_drug/metabolite_transptr"/>
</dbReference>
<evidence type="ECO:0000256" key="2">
    <source>
        <dbReference type="ARBA" id="ARBA00022448"/>
    </source>
</evidence>
<comment type="similarity">
    <text evidence="12">Belongs to the ArnF family.</text>
</comment>
<dbReference type="InterPro" id="IPR037185">
    <property type="entry name" value="EmrE-like"/>
</dbReference>
<dbReference type="GO" id="GO:1901505">
    <property type="term" value="F:carbohydrate derivative transmembrane transporter activity"/>
    <property type="evidence" value="ECO:0007669"/>
    <property type="project" value="InterPro"/>
</dbReference>
<feature type="transmembrane region" description="Helical" evidence="12">
    <location>
        <begin position="49"/>
        <end position="70"/>
    </location>
</feature>
<evidence type="ECO:0000313" key="13">
    <source>
        <dbReference type="EMBL" id="SSW95236.1"/>
    </source>
</evidence>
<reference evidence="13" key="1">
    <citation type="submission" date="2018-04" db="EMBL/GenBank/DDBJ databases">
        <authorList>
            <person name="Go L.Y."/>
            <person name="Mitchell J.A."/>
        </authorList>
    </citation>
    <scope>NUCLEOTIDE SEQUENCE</scope>
    <source>
        <strain evidence="13">ARTV</strain>
    </source>
</reference>
<gene>
    <name evidence="12 13" type="primary">arnF</name>
    <name evidence="13" type="ORF">ARTV_0982</name>
</gene>
<dbReference type="AlphaFoldDB" id="A0A3B0MLH3"/>
<keyword evidence="5 12" id="KW-0997">Cell inner membrane</keyword>
<dbReference type="PANTHER" id="PTHR30561:SF9">
    <property type="entry name" value="4-AMINO-4-DEOXY-L-ARABINOSE-PHOSPHOUNDECAPRENOL FLIPPASE SUBUNIT ARNF-RELATED"/>
    <property type="match status" value="1"/>
</dbReference>
<keyword evidence="4 12" id="KW-0444">Lipid biosynthesis</keyword>
<comment type="pathway">
    <text evidence="12">Bacterial outer membrane biogenesis; lipopolysaccharide biosynthesis.</text>
</comment>
<evidence type="ECO:0000256" key="8">
    <source>
        <dbReference type="ARBA" id="ARBA00022985"/>
    </source>
</evidence>
<keyword evidence="3 12" id="KW-1003">Cell membrane</keyword>
<keyword evidence="11 12" id="KW-0472">Membrane</keyword>
<comment type="subunit">
    <text evidence="12">Heterodimer of ArnE and ArnF.</text>
</comment>
<keyword evidence="8 12" id="KW-0448">Lipopolysaccharide biosynthesis</keyword>
<sequence length="130" mass="14860">MKGYFWGIGSVILITLAQLCLKAVVTILPEFKLNHQWMGVNWLLENLPAFGQIFIGLIGYVLSMVCWLFALRFLALSKAYPLISLSYVLVYLFAVTLPWFNESATLIKFVGVVFILLGIWIIFRPEVTRK</sequence>
<comment type="subcellular location">
    <subcellularLocation>
        <location evidence="12">Cell inner membrane</location>
        <topology evidence="12">Multi-pass membrane protein</topology>
    </subcellularLocation>
    <subcellularLocation>
        <location evidence="1">Cell membrane</location>
        <topology evidence="1">Multi-pass membrane protein</topology>
    </subcellularLocation>
</comment>
<keyword evidence="6 12" id="KW-0441">Lipid A biosynthesis</keyword>
<protein>
    <recommendedName>
        <fullName evidence="12">Probable 4-amino-4-deoxy-L-arabinose-phosphoundecaprenol flippase subunit ArnF</fullName>
        <shortName evidence="12">L-Ara4N-phosphoundecaprenol flippase subunit ArnF</shortName>
    </recommendedName>
    <alternativeName>
        <fullName evidence="12">Undecaprenyl phosphate-aminoarabinose flippase subunit ArnF</fullName>
    </alternativeName>
</protein>
<feature type="transmembrane region" description="Helical" evidence="12">
    <location>
        <begin position="106"/>
        <end position="123"/>
    </location>
</feature>
<evidence type="ECO:0000256" key="3">
    <source>
        <dbReference type="ARBA" id="ARBA00022475"/>
    </source>
</evidence>
<dbReference type="SUPFAM" id="SSF103481">
    <property type="entry name" value="Multidrug resistance efflux transporter EmrE"/>
    <property type="match status" value="1"/>
</dbReference>
<feature type="transmembrane region" description="Helical" evidence="12">
    <location>
        <begin position="7"/>
        <end position="29"/>
    </location>
</feature>
<keyword evidence="7 12" id="KW-0812">Transmembrane</keyword>
<evidence type="ECO:0000256" key="1">
    <source>
        <dbReference type="ARBA" id="ARBA00004651"/>
    </source>
</evidence>
<dbReference type="NCBIfam" id="NF002816">
    <property type="entry name" value="PRK02971.1-2"/>
    <property type="match status" value="1"/>
</dbReference>
<evidence type="ECO:0000256" key="11">
    <source>
        <dbReference type="ARBA" id="ARBA00023136"/>
    </source>
</evidence>
<proteinExistence type="inferred from homology"/>
<keyword evidence="10 12" id="KW-0443">Lipid metabolism</keyword>
<dbReference type="GO" id="GO:0009245">
    <property type="term" value="P:lipid A biosynthetic process"/>
    <property type="evidence" value="ECO:0007669"/>
    <property type="project" value="UniProtKB-UniRule"/>
</dbReference>